<dbReference type="Proteomes" id="UP000254191">
    <property type="component" value="Unassembled WGS sequence"/>
</dbReference>
<dbReference type="RefSeq" id="WP_223293443.1">
    <property type="nucleotide sequence ID" value="NZ_ABFCQN020000023.1"/>
</dbReference>
<sequence>MEQLLTKTEMPEWFSYPREFLRIVEQNLLNFDPWIILEGERLRVRFGGLKKDTQQIEILFLLPIGKIMMM</sequence>
<dbReference type="AlphaFoldDB" id="A0A379GJX7"/>
<organism evidence="1 2">
    <name type="scientific">Proteus mirabilis</name>
    <dbReference type="NCBI Taxonomy" id="584"/>
    <lineage>
        <taxon>Bacteria</taxon>
        <taxon>Pseudomonadati</taxon>
        <taxon>Pseudomonadota</taxon>
        <taxon>Gammaproteobacteria</taxon>
        <taxon>Enterobacterales</taxon>
        <taxon>Morganellaceae</taxon>
        <taxon>Proteus</taxon>
    </lineage>
</organism>
<accession>A0A379GJX7</accession>
<evidence type="ECO:0000313" key="2">
    <source>
        <dbReference type="Proteomes" id="UP000254191"/>
    </source>
</evidence>
<protein>
    <submittedName>
        <fullName evidence="1">Uncharacterized protein</fullName>
    </submittedName>
</protein>
<reference evidence="1 2" key="1">
    <citation type="submission" date="2018-06" db="EMBL/GenBank/DDBJ databases">
        <authorList>
            <consortium name="Pathogen Informatics"/>
            <person name="Doyle S."/>
        </authorList>
    </citation>
    <scope>NUCLEOTIDE SEQUENCE [LARGE SCALE GENOMIC DNA]</scope>
    <source>
        <strain evidence="1 2">NCTC11938</strain>
    </source>
</reference>
<dbReference type="EMBL" id="UGTS01000006">
    <property type="protein sequence ID" value="SUC40873.1"/>
    <property type="molecule type" value="Genomic_DNA"/>
</dbReference>
<evidence type="ECO:0000313" key="1">
    <source>
        <dbReference type="EMBL" id="SUC40873.1"/>
    </source>
</evidence>
<proteinExistence type="predicted"/>
<gene>
    <name evidence="1" type="ORF">NCTC11938_05175</name>
</gene>
<name>A0A379GJX7_PROMI</name>